<feature type="compositionally biased region" description="Polar residues" evidence="1">
    <location>
        <begin position="28"/>
        <end position="47"/>
    </location>
</feature>
<dbReference type="AlphaFoldDB" id="A0A0C3PVV8"/>
<feature type="compositionally biased region" description="Polar residues" evidence="1">
    <location>
        <begin position="1"/>
        <end position="14"/>
    </location>
</feature>
<reference evidence="2 3" key="1">
    <citation type="submission" date="2014-04" db="EMBL/GenBank/DDBJ databases">
        <authorList>
            <consortium name="DOE Joint Genome Institute"/>
            <person name="Kuo A."/>
            <person name="Girlanda M."/>
            <person name="Perotto S."/>
            <person name="Kohler A."/>
            <person name="Nagy L.G."/>
            <person name="Floudas D."/>
            <person name="Copeland A."/>
            <person name="Barry K.W."/>
            <person name="Cichocki N."/>
            <person name="Veneault-Fourrey C."/>
            <person name="LaButti K."/>
            <person name="Lindquist E.A."/>
            <person name="Lipzen A."/>
            <person name="Lundell T."/>
            <person name="Morin E."/>
            <person name="Murat C."/>
            <person name="Sun H."/>
            <person name="Tunlid A."/>
            <person name="Henrissat B."/>
            <person name="Grigoriev I.V."/>
            <person name="Hibbett D.S."/>
            <person name="Martin F."/>
            <person name="Nordberg H.P."/>
            <person name="Cantor M.N."/>
            <person name="Hua S.X."/>
        </authorList>
    </citation>
    <scope>NUCLEOTIDE SEQUENCE [LARGE SCALE GENOMIC DNA]</scope>
    <source>
        <strain evidence="2 3">MUT 4182</strain>
    </source>
</reference>
<evidence type="ECO:0000313" key="2">
    <source>
        <dbReference type="EMBL" id="KIO19115.1"/>
    </source>
</evidence>
<dbReference type="HOGENOM" id="CLU_1090679_0_0_1"/>
<accession>A0A0C3PVV8</accession>
<protein>
    <submittedName>
        <fullName evidence="2">Uncharacterized protein</fullName>
    </submittedName>
</protein>
<dbReference type="EMBL" id="KN823240">
    <property type="protein sequence ID" value="KIO19115.1"/>
    <property type="molecule type" value="Genomic_DNA"/>
</dbReference>
<evidence type="ECO:0000256" key="1">
    <source>
        <dbReference type="SAM" id="MobiDB-lite"/>
    </source>
</evidence>
<feature type="compositionally biased region" description="Low complexity" evidence="1">
    <location>
        <begin position="60"/>
        <end position="72"/>
    </location>
</feature>
<gene>
    <name evidence="2" type="ORF">M407DRAFT_31237</name>
</gene>
<keyword evidence="3" id="KW-1185">Reference proteome</keyword>
<proteinExistence type="predicted"/>
<organism evidence="2 3">
    <name type="scientific">Tulasnella calospora MUT 4182</name>
    <dbReference type="NCBI Taxonomy" id="1051891"/>
    <lineage>
        <taxon>Eukaryota</taxon>
        <taxon>Fungi</taxon>
        <taxon>Dikarya</taxon>
        <taxon>Basidiomycota</taxon>
        <taxon>Agaricomycotina</taxon>
        <taxon>Agaricomycetes</taxon>
        <taxon>Cantharellales</taxon>
        <taxon>Tulasnellaceae</taxon>
        <taxon>Tulasnella</taxon>
    </lineage>
</organism>
<evidence type="ECO:0000313" key="3">
    <source>
        <dbReference type="Proteomes" id="UP000054248"/>
    </source>
</evidence>
<sequence>MTAVQTVQSQPSSESQDRNSLDLRTYQPDLSGSRTTTWLADTSVRSNESSEDNTESVNKSSGTSGITNISSSGEEEAQPIWYDLTATTALILGAPGRVDGKTVREFNPATQRVDLWGIGDGERLVDIVDNCLGPHANRYFNLHYYSQGSKAIILQAYCYHHQYVDQFVKHLIRRGVLPMLGVYIWELLKTSFNWKLALKADIGKRVLGSGTSRLIDMESLDFGACSECQDQGTLLLRLQTEHVPADRKGKGTEVE</sequence>
<name>A0A0C3PVV8_9AGAM</name>
<reference evidence="3" key="2">
    <citation type="submission" date="2015-01" db="EMBL/GenBank/DDBJ databases">
        <title>Evolutionary Origins and Diversification of the Mycorrhizal Mutualists.</title>
        <authorList>
            <consortium name="DOE Joint Genome Institute"/>
            <consortium name="Mycorrhizal Genomics Consortium"/>
            <person name="Kohler A."/>
            <person name="Kuo A."/>
            <person name="Nagy L.G."/>
            <person name="Floudas D."/>
            <person name="Copeland A."/>
            <person name="Barry K.W."/>
            <person name="Cichocki N."/>
            <person name="Veneault-Fourrey C."/>
            <person name="LaButti K."/>
            <person name="Lindquist E.A."/>
            <person name="Lipzen A."/>
            <person name="Lundell T."/>
            <person name="Morin E."/>
            <person name="Murat C."/>
            <person name="Riley R."/>
            <person name="Ohm R."/>
            <person name="Sun H."/>
            <person name="Tunlid A."/>
            <person name="Henrissat B."/>
            <person name="Grigoriev I.V."/>
            <person name="Hibbett D.S."/>
            <person name="Martin F."/>
        </authorList>
    </citation>
    <scope>NUCLEOTIDE SEQUENCE [LARGE SCALE GENOMIC DNA]</scope>
    <source>
        <strain evidence="3">MUT 4182</strain>
    </source>
</reference>
<feature type="region of interest" description="Disordered" evidence="1">
    <location>
        <begin position="1"/>
        <end position="72"/>
    </location>
</feature>
<dbReference type="Proteomes" id="UP000054248">
    <property type="component" value="Unassembled WGS sequence"/>
</dbReference>